<dbReference type="Gene3D" id="3.30.160.20">
    <property type="match status" value="1"/>
</dbReference>
<dbReference type="InterPro" id="IPR005034">
    <property type="entry name" value="Dicer_dimerisation"/>
</dbReference>
<dbReference type="InterPro" id="IPR036085">
    <property type="entry name" value="PAZ_dom_sf"/>
</dbReference>
<keyword evidence="4" id="KW-0479">Metal-binding</keyword>
<accession>A0A8K0D9U0</accession>
<dbReference type="GO" id="GO:0046872">
    <property type="term" value="F:metal ion binding"/>
    <property type="evidence" value="ECO:0007669"/>
    <property type="project" value="UniProtKB-KW"/>
</dbReference>
<evidence type="ECO:0000256" key="7">
    <source>
        <dbReference type="ARBA" id="ARBA00022759"/>
    </source>
</evidence>
<feature type="domain" description="Dicer dsRNA-binding fold" evidence="20">
    <location>
        <begin position="566"/>
        <end position="662"/>
    </location>
</feature>
<evidence type="ECO:0000256" key="14">
    <source>
        <dbReference type="ARBA" id="ARBA00035116"/>
    </source>
</evidence>
<dbReference type="GO" id="GO:0030422">
    <property type="term" value="P:siRNA processing"/>
    <property type="evidence" value="ECO:0007669"/>
    <property type="project" value="InterPro"/>
</dbReference>
<dbReference type="CDD" id="cd00593">
    <property type="entry name" value="RIBOc"/>
    <property type="match status" value="2"/>
</dbReference>
<dbReference type="PROSITE" id="PS51327">
    <property type="entry name" value="DICER_DSRBF"/>
    <property type="match status" value="1"/>
</dbReference>
<evidence type="ECO:0000256" key="4">
    <source>
        <dbReference type="ARBA" id="ARBA00022723"/>
    </source>
</evidence>
<dbReference type="PROSITE" id="PS51194">
    <property type="entry name" value="HELICASE_CTER"/>
    <property type="match status" value="1"/>
</dbReference>
<dbReference type="GO" id="GO:0004386">
    <property type="term" value="F:helicase activity"/>
    <property type="evidence" value="ECO:0007669"/>
    <property type="project" value="UniProtKB-KW"/>
</dbReference>
<dbReference type="Gene3D" id="3.30.160.380">
    <property type="entry name" value="Dicer dimerisation domain"/>
    <property type="match status" value="1"/>
</dbReference>
<dbReference type="PANTHER" id="PTHR14950">
    <property type="entry name" value="DICER-RELATED"/>
    <property type="match status" value="1"/>
</dbReference>
<dbReference type="GO" id="GO:0004530">
    <property type="term" value="F:deoxyribonuclease I activity"/>
    <property type="evidence" value="ECO:0007669"/>
    <property type="project" value="TreeGrafter"/>
</dbReference>
<dbReference type="Gene3D" id="3.40.50.300">
    <property type="entry name" value="P-loop containing nucleotide triphosphate hydrolases"/>
    <property type="match status" value="2"/>
</dbReference>
<dbReference type="SMART" id="SM00535">
    <property type="entry name" value="RIBOc"/>
    <property type="match status" value="2"/>
</dbReference>
<evidence type="ECO:0000259" key="16">
    <source>
        <dbReference type="PROSITE" id="PS50142"/>
    </source>
</evidence>
<feature type="domain" description="Helicase ATP-binding" evidence="18">
    <location>
        <begin position="19"/>
        <end position="196"/>
    </location>
</feature>
<keyword evidence="12" id="KW-0943">RNA-mediated gene silencing</keyword>
<dbReference type="SMART" id="SM00949">
    <property type="entry name" value="PAZ"/>
    <property type="match status" value="1"/>
</dbReference>
<keyword evidence="13" id="KW-0464">Manganese</keyword>
<name>A0A8K0D9U0_IGNLU</name>
<dbReference type="PROSITE" id="PS51192">
    <property type="entry name" value="HELICASE_ATP_BIND_1"/>
    <property type="match status" value="1"/>
</dbReference>
<proteinExistence type="inferred from homology"/>
<dbReference type="InterPro" id="IPR036389">
    <property type="entry name" value="RNase_III_sf"/>
</dbReference>
<dbReference type="Pfam" id="PF00271">
    <property type="entry name" value="Helicase_C"/>
    <property type="match status" value="1"/>
</dbReference>
<dbReference type="SMART" id="SM00490">
    <property type="entry name" value="HELICc"/>
    <property type="match status" value="1"/>
</dbReference>
<dbReference type="Pfam" id="PF20932">
    <property type="entry name" value="Dicer_dsRBD"/>
    <property type="match status" value="1"/>
</dbReference>
<gene>
    <name evidence="21" type="ORF">ILUMI_05788</name>
</gene>
<evidence type="ECO:0000259" key="20">
    <source>
        <dbReference type="PROSITE" id="PS51327"/>
    </source>
</evidence>
<dbReference type="EMBL" id="VTPC01002226">
    <property type="protein sequence ID" value="KAF2900394.1"/>
    <property type="molecule type" value="Genomic_DNA"/>
</dbReference>
<dbReference type="FunFam" id="1.10.1520.10:FF:000005">
    <property type="entry name" value="Putative endoribonuclease dicer"/>
    <property type="match status" value="1"/>
</dbReference>
<dbReference type="InterPro" id="IPR001650">
    <property type="entry name" value="Helicase_C-like"/>
</dbReference>
<evidence type="ECO:0000256" key="1">
    <source>
        <dbReference type="ARBA" id="ARBA00001936"/>
    </source>
</evidence>
<dbReference type="GO" id="GO:0005634">
    <property type="term" value="C:nucleus"/>
    <property type="evidence" value="ECO:0007669"/>
    <property type="project" value="TreeGrafter"/>
</dbReference>
<evidence type="ECO:0000256" key="12">
    <source>
        <dbReference type="ARBA" id="ARBA00023158"/>
    </source>
</evidence>
<dbReference type="GO" id="GO:0005737">
    <property type="term" value="C:cytoplasm"/>
    <property type="evidence" value="ECO:0007669"/>
    <property type="project" value="TreeGrafter"/>
</dbReference>
<sequence length="1618" mass="186550">MTEEKESIMLEPRDYQIKLIEIAVRENTIIYLPTGSGKTFIAVMVLKRLGQPLQMPVSQGGKISVMLVNTVALVDQQSQYIGRFTPFSVGGYSGELNVDGWKEEKWKEEFDKHQVLVMTSQIFLNIIEASYISLSSINLLIFDECHRGVNDHSMRQIMKNFGELQDEQPRVMGLTATLLNKNCSPHQAMNEVQSLETTFHSKVATVDELKNVIGYSTNPKENTRIFHTHIPLHIDSKIVEYFNNLMVILDKFHLNTAPVSPPKSSLKPLEPEKGLQDLVNLIQDTVTHINLFGAFGGRLAVIAHMIQLERIKKHCQDAKLTYILEGVMTAFMYAKKLLSDEMKPFRESEQIRRFSSQQIHVLLEILKEYKNDSNDSLCGIIFVKRRFTAKVLYNVLLRLKAVDSEYEFLSPNFIVGYHTNPFSDTREGLYNVKMNKKVLNEFRNHEINLLVATNVLEEGVDIPTCTLVVKFDKPDDYRAYIQSKGRARHKNSFYYLMIDSSEAEKFQRRYTVFQAVENLLNDYLVGHNETRVPPSSEQLQELYDENAIPPYYVSGPGSAQVTLLSAISLLCRYCLSLPSDKYTSYTPTWYVEELIYEIEKFYKVVVELPRVCPLWREPIEGQYMRTKKLAKRAAALKACALLHKNGELDDKLIPKAQDIIDEDVSYFFCHWSDIKEKDAGNTKKRRVHPKQIPDISRGSITDNQEAYLHIIDFNPLFFPNDNGQRMIHEVYTSDLCFGILSAHPLPRLCKFSIYVSLGEIEVNVNVIQEIFVFNKDQIMQLRAFHTLVFKDVLNVLKNFLIFNNDENAEGFLVVPVRKSDHKIDFDVVINNTELADQRTEPSDQEKAKIVVTEETYLGKIVTPWYRPVDKQYLVISVCTHLNAYSKFPSEDFDTYASYFNDKYRTNVLYPKQPLLLVKGLSKRLNCLKPRHTGGKRSKERSYEEMEEHLIPELCIKQDFPSQLWIQANLLPSIFYRLYGLLQAEELRRTIAFESGLGIVEISINESWLPLSLDKHLLKIDELPKSKPRKKEDDEPGSVIASLPNNVIQQLVQDFACKKLESEFPWQEKDEPVDIERSLDVTLMDIQYYENFISQRVSVTERLRKHEVWNKTDYPAITFNQEFQHKDINLLKQRKCYKGPELAEIFRALTAARCNDVINLERLETLGDSFLKLSTSLFILLRFPKYNEGKATTLKGQLISNKNLYYIGFAKKLAGYLRNSDFEPTCDWKPPGFCVPHHLEVKINEKQMPSNSLFNFMFSRDEQISGYLENQEDYDNETEEETDESAYDSMITFLDQQLVSDKTVADSVEALIGAYFESCGFVDGLKLLEWLNIIPASENIESLLQKELPNPVITNAINISVDSHIPLWRDIERRLGYHFNNRAYLLQALTHSSYTPNRITYCYQTLEFLGDAILDFLITCHIYEICRDLNPGQLTDLRSALVNNITFAGFTVRCGFHKFLLFSNNTLLDYIDNFVGFQESKDHAINDEVLILLEENDLYLSEHIDVPKVLGDVFEALAGAIFLDSGMDLETVWRVFYRIMWKEIESFRQNVPKNTVRLLYETVGAHPEYQKAATVDNGRTMVGLDFMLNGAKKRVYGFGENKVLAKKAAAKIALRLLHN</sequence>
<dbReference type="SMART" id="SM00487">
    <property type="entry name" value="DEXDc"/>
    <property type="match status" value="1"/>
</dbReference>
<dbReference type="InterPro" id="IPR006935">
    <property type="entry name" value="Helicase/UvrB_N"/>
</dbReference>
<dbReference type="PROSITE" id="PS00517">
    <property type="entry name" value="RNASE_3_1"/>
    <property type="match status" value="1"/>
</dbReference>
<dbReference type="InterPro" id="IPR048512">
    <property type="entry name" value="Dicer_platform"/>
</dbReference>
<dbReference type="GO" id="GO:0070578">
    <property type="term" value="C:RISC-loading complex"/>
    <property type="evidence" value="ECO:0007669"/>
    <property type="project" value="TreeGrafter"/>
</dbReference>
<dbReference type="Pfam" id="PF04851">
    <property type="entry name" value="ResIII"/>
    <property type="match status" value="1"/>
</dbReference>
<feature type="domain" description="RNase III" evidence="16">
    <location>
        <begin position="1367"/>
        <end position="1525"/>
    </location>
</feature>
<dbReference type="OrthoDB" id="416741at2759"/>
<dbReference type="GO" id="GO:0005524">
    <property type="term" value="F:ATP binding"/>
    <property type="evidence" value="ECO:0007669"/>
    <property type="project" value="UniProtKB-KW"/>
</dbReference>
<dbReference type="InterPro" id="IPR000999">
    <property type="entry name" value="RNase_III_dom"/>
</dbReference>
<evidence type="ECO:0000256" key="15">
    <source>
        <dbReference type="PROSITE-ProRule" id="PRU00657"/>
    </source>
</evidence>
<evidence type="ECO:0000256" key="10">
    <source>
        <dbReference type="ARBA" id="ARBA00022840"/>
    </source>
</evidence>
<evidence type="ECO:0000259" key="18">
    <source>
        <dbReference type="PROSITE" id="PS51192"/>
    </source>
</evidence>
<feature type="domain" description="Helicase C-terminal" evidence="19">
    <location>
        <begin position="361"/>
        <end position="540"/>
    </location>
</feature>
<dbReference type="InterPro" id="IPR014001">
    <property type="entry name" value="Helicase_ATP-bd"/>
</dbReference>
<evidence type="ECO:0000259" key="17">
    <source>
        <dbReference type="PROSITE" id="PS50821"/>
    </source>
</evidence>
<feature type="domain" description="RNase III" evidence="16">
    <location>
        <begin position="1127"/>
        <end position="1319"/>
    </location>
</feature>
<feature type="domain" description="PAZ" evidence="17">
    <location>
        <begin position="823"/>
        <end position="958"/>
    </location>
</feature>
<dbReference type="Gene3D" id="2.170.260.10">
    <property type="entry name" value="paz domain"/>
    <property type="match status" value="1"/>
</dbReference>
<keyword evidence="15" id="KW-0694">RNA-binding</keyword>
<protein>
    <recommendedName>
        <fullName evidence="23">Dicer-2</fullName>
    </recommendedName>
</protein>
<keyword evidence="7" id="KW-0255">Endonuclease</keyword>
<comment type="similarity">
    <text evidence="14 15">Belongs to the helicase family. Dicer subfamily.</text>
</comment>
<evidence type="ECO:0008006" key="23">
    <source>
        <dbReference type="Google" id="ProtNLM"/>
    </source>
</evidence>
<dbReference type="PANTHER" id="PTHR14950:SF37">
    <property type="entry name" value="ENDORIBONUCLEASE DICER"/>
    <property type="match status" value="1"/>
</dbReference>
<dbReference type="FunFam" id="3.40.50.300:FF:000628">
    <property type="entry name" value="Endoribonuclease Dicer"/>
    <property type="match status" value="1"/>
</dbReference>
<evidence type="ECO:0000256" key="2">
    <source>
        <dbReference type="ARBA" id="ARBA00001946"/>
    </source>
</evidence>
<dbReference type="CDD" id="cd18034">
    <property type="entry name" value="DEXHc_dicer"/>
    <property type="match status" value="1"/>
</dbReference>
<dbReference type="GO" id="GO:0003677">
    <property type="term" value="F:DNA binding"/>
    <property type="evidence" value="ECO:0007669"/>
    <property type="project" value="InterPro"/>
</dbReference>
<dbReference type="Gene3D" id="1.10.1520.10">
    <property type="entry name" value="Ribonuclease III domain"/>
    <property type="match status" value="2"/>
</dbReference>
<keyword evidence="3" id="KW-0540">Nuclease</keyword>
<dbReference type="InterPro" id="IPR038248">
    <property type="entry name" value="Dicer_dimer_sf"/>
</dbReference>
<evidence type="ECO:0000256" key="8">
    <source>
        <dbReference type="ARBA" id="ARBA00022801"/>
    </source>
</evidence>
<evidence type="ECO:0000313" key="22">
    <source>
        <dbReference type="Proteomes" id="UP000801492"/>
    </source>
</evidence>
<dbReference type="Pfam" id="PF03368">
    <property type="entry name" value="Dicer_dimer"/>
    <property type="match status" value="1"/>
</dbReference>
<dbReference type="Pfam" id="PF02170">
    <property type="entry name" value="PAZ"/>
    <property type="match status" value="1"/>
</dbReference>
<dbReference type="SUPFAM" id="SSF54768">
    <property type="entry name" value="dsRNA-binding domain-like"/>
    <property type="match status" value="1"/>
</dbReference>
<keyword evidence="22" id="KW-1185">Reference proteome</keyword>
<dbReference type="GO" id="GO:0031054">
    <property type="term" value="P:pre-miRNA processing"/>
    <property type="evidence" value="ECO:0007669"/>
    <property type="project" value="InterPro"/>
</dbReference>
<evidence type="ECO:0000256" key="13">
    <source>
        <dbReference type="ARBA" id="ARBA00023211"/>
    </source>
</evidence>
<dbReference type="SUPFAM" id="SSF69065">
    <property type="entry name" value="RNase III domain-like"/>
    <property type="match status" value="2"/>
</dbReference>
<dbReference type="SUPFAM" id="SSF52540">
    <property type="entry name" value="P-loop containing nucleoside triphosphate hydrolases"/>
    <property type="match status" value="1"/>
</dbReference>
<dbReference type="InterPro" id="IPR044441">
    <property type="entry name" value="DICER_DSRM"/>
</dbReference>
<comment type="cofactor">
    <cofactor evidence="1">
        <name>Mn(2+)</name>
        <dbReference type="ChEBI" id="CHEBI:29035"/>
    </cofactor>
</comment>
<dbReference type="InterPro" id="IPR048513">
    <property type="entry name" value="Dicer_PBD"/>
</dbReference>
<keyword evidence="10" id="KW-0067">ATP-binding</keyword>
<dbReference type="InterPro" id="IPR027417">
    <property type="entry name" value="P-loop_NTPase"/>
</dbReference>
<comment type="cofactor">
    <cofactor evidence="2">
        <name>Mg(2+)</name>
        <dbReference type="ChEBI" id="CHEBI:18420"/>
    </cofactor>
</comment>
<dbReference type="Proteomes" id="UP000801492">
    <property type="component" value="Unassembled WGS sequence"/>
</dbReference>
<dbReference type="Pfam" id="PF20931">
    <property type="entry name" value="Dicer_platform"/>
    <property type="match status" value="1"/>
</dbReference>
<dbReference type="CDD" id="cd15903">
    <property type="entry name" value="Dicer_PBD"/>
    <property type="match status" value="1"/>
</dbReference>
<organism evidence="21 22">
    <name type="scientific">Ignelater luminosus</name>
    <name type="common">Cucubano</name>
    <name type="synonym">Pyrophorus luminosus</name>
    <dbReference type="NCBI Taxonomy" id="2038154"/>
    <lineage>
        <taxon>Eukaryota</taxon>
        <taxon>Metazoa</taxon>
        <taxon>Ecdysozoa</taxon>
        <taxon>Arthropoda</taxon>
        <taxon>Hexapoda</taxon>
        <taxon>Insecta</taxon>
        <taxon>Pterygota</taxon>
        <taxon>Neoptera</taxon>
        <taxon>Endopterygota</taxon>
        <taxon>Coleoptera</taxon>
        <taxon>Polyphaga</taxon>
        <taxon>Elateriformia</taxon>
        <taxon>Elateroidea</taxon>
        <taxon>Elateridae</taxon>
        <taxon>Agrypninae</taxon>
        <taxon>Pyrophorini</taxon>
        <taxon>Ignelater</taxon>
    </lineage>
</organism>
<keyword evidence="9" id="KW-0347">Helicase</keyword>
<evidence type="ECO:0000259" key="19">
    <source>
        <dbReference type="PROSITE" id="PS51194"/>
    </source>
</evidence>
<dbReference type="GO" id="GO:0006309">
    <property type="term" value="P:apoptotic DNA fragmentation"/>
    <property type="evidence" value="ECO:0007669"/>
    <property type="project" value="TreeGrafter"/>
</dbReference>
<evidence type="ECO:0000256" key="5">
    <source>
        <dbReference type="ARBA" id="ARBA00022737"/>
    </source>
</evidence>
<keyword evidence="5" id="KW-0677">Repeat</keyword>
<evidence type="ECO:0000256" key="11">
    <source>
        <dbReference type="ARBA" id="ARBA00022842"/>
    </source>
</evidence>
<evidence type="ECO:0000313" key="21">
    <source>
        <dbReference type="EMBL" id="KAF2900394.1"/>
    </source>
</evidence>
<evidence type="ECO:0000256" key="9">
    <source>
        <dbReference type="ARBA" id="ARBA00022806"/>
    </source>
</evidence>
<dbReference type="GO" id="GO:0003723">
    <property type="term" value="F:RNA binding"/>
    <property type="evidence" value="ECO:0007669"/>
    <property type="project" value="UniProtKB-UniRule"/>
</dbReference>
<dbReference type="Pfam" id="PF00636">
    <property type="entry name" value="Ribonuclease_3"/>
    <property type="match status" value="2"/>
</dbReference>
<evidence type="ECO:0000256" key="6">
    <source>
        <dbReference type="ARBA" id="ARBA00022741"/>
    </source>
</evidence>
<evidence type="ECO:0000256" key="3">
    <source>
        <dbReference type="ARBA" id="ARBA00022722"/>
    </source>
</evidence>
<keyword evidence="8" id="KW-0378">Hydrolase</keyword>
<dbReference type="GO" id="GO:0004525">
    <property type="term" value="F:ribonuclease III activity"/>
    <property type="evidence" value="ECO:0007669"/>
    <property type="project" value="InterPro"/>
</dbReference>
<reference evidence="21" key="1">
    <citation type="submission" date="2019-08" db="EMBL/GenBank/DDBJ databases">
        <title>The genome of the North American firefly Photinus pyralis.</title>
        <authorList>
            <consortium name="Photinus pyralis genome working group"/>
            <person name="Fallon T.R."/>
            <person name="Sander Lower S.E."/>
            <person name="Weng J.-K."/>
        </authorList>
    </citation>
    <scope>NUCLEOTIDE SEQUENCE</scope>
    <source>
        <strain evidence="21">TRF0915ILg1</strain>
        <tissue evidence="21">Whole body</tissue>
    </source>
</reference>
<keyword evidence="6" id="KW-0547">Nucleotide-binding</keyword>
<dbReference type="PROSITE" id="PS50142">
    <property type="entry name" value="RNASE_3_2"/>
    <property type="match status" value="2"/>
</dbReference>
<dbReference type="SUPFAM" id="SSF101690">
    <property type="entry name" value="PAZ domain"/>
    <property type="match status" value="1"/>
</dbReference>
<keyword evidence="11" id="KW-0460">Magnesium</keyword>
<dbReference type="InterPro" id="IPR003100">
    <property type="entry name" value="PAZ_dom"/>
</dbReference>
<dbReference type="PROSITE" id="PS50821">
    <property type="entry name" value="PAZ"/>
    <property type="match status" value="1"/>
</dbReference>
<comment type="caution">
    <text evidence="21">The sequence shown here is derived from an EMBL/GenBank/DDBJ whole genome shotgun (WGS) entry which is preliminary data.</text>
</comment>